<evidence type="ECO:0000256" key="2">
    <source>
        <dbReference type="SAM" id="MobiDB-lite"/>
    </source>
</evidence>
<feature type="region of interest" description="Disordered" evidence="2">
    <location>
        <begin position="194"/>
        <end position="229"/>
    </location>
</feature>
<dbReference type="EMBL" id="JARKIB010000080">
    <property type="protein sequence ID" value="KAJ7746282.1"/>
    <property type="molecule type" value="Genomic_DNA"/>
</dbReference>
<feature type="region of interest" description="Disordered" evidence="2">
    <location>
        <begin position="1"/>
        <end position="53"/>
    </location>
</feature>
<evidence type="ECO:0000256" key="1">
    <source>
        <dbReference type="SAM" id="Coils"/>
    </source>
</evidence>
<comment type="caution">
    <text evidence="3">The sequence shown here is derived from an EMBL/GenBank/DDBJ whole genome shotgun (WGS) entry which is preliminary data.</text>
</comment>
<organism evidence="3 4">
    <name type="scientific">Mycena metata</name>
    <dbReference type="NCBI Taxonomy" id="1033252"/>
    <lineage>
        <taxon>Eukaryota</taxon>
        <taxon>Fungi</taxon>
        <taxon>Dikarya</taxon>
        <taxon>Basidiomycota</taxon>
        <taxon>Agaricomycotina</taxon>
        <taxon>Agaricomycetes</taxon>
        <taxon>Agaricomycetidae</taxon>
        <taxon>Agaricales</taxon>
        <taxon>Marasmiineae</taxon>
        <taxon>Mycenaceae</taxon>
        <taxon>Mycena</taxon>
    </lineage>
</organism>
<evidence type="ECO:0000313" key="4">
    <source>
        <dbReference type="Proteomes" id="UP001215598"/>
    </source>
</evidence>
<evidence type="ECO:0000313" key="3">
    <source>
        <dbReference type="EMBL" id="KAJ7746282.1"/>
    </source>
</evidence>
<proteinExistence type="predicted"/>
<keyword evidence="1" id="KW-0175">Coiled coil</keyword>
<reference evidence="3" key="1">
    <citation type="submission" date="2023-03" db="EMBL/GenBank/DDBJ databases">
        <title>Massive genome expansion in bonnet fungi (Mycena s.s.) driven by repeated elements and novel gene families across ecological guilds.</title>
        <authorList>
            <consortium name="Lawrence Berkeley National Laboratory"/>
            <person name="Harder C.B."/>
            <person name="Miyauchi S."/>
            <person name="Viragh M."/>
            <person name="Kuo A."/>
            <person name="Thoen E."/>
            <person name="Andreopoulos B."/>
            <person name="Lu D."/>
            <person name="Skrede I."/>
            <person name="Drula E."/>
            <person name="Henrissat B."/>
            <person name="Morin E."/>
            <person name="Kohler A."/>
            <person name="Barry K."/>
            <person name="LaButti K."/>
            <person name="Morin E."/>
            <person name="Salamov A."/>
            <person name="Lipzen A."/>
            <person name="Mereny Z."/>
            <person name="Hegedus B."/>
            <person name="Baldrian P."/>
            <person name="Stursova M."/>
            <person name="Weitz H."/>
            <person name="Taylor A."/>
            <person name="Grigoriev I.V."/>
            <person name="Nagy L.G."/>
            <person name="Martin F."/>
            <person name="Kauserud H."/>
        </authorList>
    </citation>
    <scope>NUCLEOTIDE SEQUENCE</scope>
    <source>
        <strain evidence="3">CBHHK182m</strain>
    </source>
</reference>
<keyword evidence="4" id="KW-1185">Reference proteome</keyword>
<accession>A0AAD7IMN4</accession>
<feature type="non-terminal residue" evidence="3">
    <location>
        <position position="1"/>
    </location>
</feature>
<name>A0AAD7IMN4_9AGAR</name>
<gene>
    <name evidence="3" type="ORF">B0H16DRAFT_1556883</name>
</gene>
<dbReference type="AlphaFoldDB" id="A0AAD7IMN4"/>
<dbReference type="Proteomes" id="UP001215598">
    <property type="component" value="Unassembled WGS sequence"/>
</dbReference>
<feature type="coiled-coil region" evidence="1">
    <location>
        <begin position="297"/>
        <end position="389"/>
    </location>
</feature>
<sequence>MSSPQDHSGDASVDRSPFNTPSSDYREELSIAKIPPIRIPPSSPNAPSTPRTMKGNLTVREAMKSSAHKPKAPGAEKNWMEFRGGDGPPSGGDIGDVFWGTTPPFIFYVRRPNPDGDLQWTPWNPDPSKAQLLATHPLLENRYLWISGTTSLSCNWVTSGSLRNKGINVVKYMWDQWTSPQDALTLPKDVASESPRRLENLAGQSNNSDGSMKRKRSYDDEDEQGRPMRPQVLDDIPQALTQMASIYSQNVAQVQALFTQTAASTNALLPAIRHIVSEERRVLAGSAVEVGQLRVENEQLKLAIAAKDATIQELQTRTATREKEAVTVRETLGKELEAAKQRVEMSTNALLRIFRILIFVVAAENSEIITQLEAKLHHEELANLEARERYDAKIIEFQRVSSDFASSIQSQFAGHFAQLERGKDFHM</sequence>
<protein>
    <submittedName>
        <fullName evidence="3">Uncharacterized protein</fullName>
    </submittedName>
</protein>